<geneLocation type="mitochondrion" evidence="2"/>
<accession>A0A5J6DTZ6</accession>
<keyword evidence="2" id="KW-0496">Mitochondrion</keyword>
<organism evidence="2">
    <name type="scientific">Trebouxia lynnae</name>
    <dbReference type="NCBI Taxonomy" id="1825957"/>
    <lineage>
        <taxon>Eukaryota</taxon>
        <taxon>Viridiplantae</taxon>
        <taxon>Chlorophyta</taxon>
        <taxon>core chlorophytes</taxon>
        <taxon>Trebouxiophyceae</taxon>
        <taxon>Trebouxiales</taxon>
        <taxon>Trebouxiaceae</taxon>
        <taxon>Trebouxia</taxon>
    </lineage>
</organism>
<dbReference type="InterPro" id="IPR027434">
    <property type="entry name" value="Homing_endonucl"/>
</dbReference>
<proteinExistence type="predicted"/>
<protein>
    <recommendedName>
        <fullName evidence="1">Homing endonuclease LAGLIDADG domain-containing protein</fullName>
    </recommendedName>
</protein>
<reference evidence="2" key="1">
    <citation type="journal article" date="2019" name="Sci. Rep.">
        <title>Dynamic evolution of mitochondrial genomes in Trebouxiophyceae, including the first completely assembled mtDNA from a lichen-symbiont microalga (Trebouxia sp. TR9).</title>
        <authorList>
            <person name="Martinez-Alberola F."/>
            <person name="Barreno E."/>
            <person name="Casano L.M."/>
            <person name="Gasulla F."/>
            <person name="Molins A."/>
            <person name="del Campo E.M."/>
        </authorList>
    </citation>
    <scope>NUCLEOTIDE SEQUENCE</scope>
</reference>
<dbReference type="EMBL" id="MH917293">
    <property type="protein sequence ID" value="QES94811.1"/>
    <property type="molecule type" value="Genomic_DNA"/>
</dbReference>
<dbReference type="SUPFAM" id="SSF55608">
    <property type="entry name" value="Homing endonucleases"/>
    <property type="match status" value="1"/>
</dbReference>
<dbReference type="InterPro" id="IPR004860">
    <property type="entry name" value="LAGLIDADG_dom"/>
</dbReference>
<name>A0A5J6DTZ6_9CHLO</name>
<feature type="domain" description="Homing endonuclease LAGLIDADG" evidence="1">
    <location>
        <begin position="26"/>
        <end position="117"/>
    </location>
</feature>
<dbReference type="Gene3D" id="3.10.28.10">
    <property type="entry name" value="Homing endonucleases"/>
    <property type="match status" value="1"/>
</dbReference>
<evidence type="ECO:0000313" key="2">
    <source>
        <dbReference type="EMBL" id="QES94811.1"/>
    </source>
</evidence>
<dbReference type="AlphaFoldDB" id="A0A5J6DTZ6"/>
<sequence length="131" mass="15476">MFKRHFYTKNLSAEKRIGAHNKDVISVLVGNLLGDGHGEKRNNSTRFQIHMKSRNAKYVFWLHKFFACRGYCSPSKPHIKKQIGKNNKVYFSITFKTFSFSSLNFLYHSFYREDKQTKKKVNVFQQTLIVC</sequence>
<dbReference type="Pfam" id="PF03161">
    <property type="entry name" value="LAGLIDADG_2"/>
    <property type="match status" value="1"/>
</dbReference>
<evidence type="ECO:0000259" key="1">
    <source>
        <dbReference type="Pfam" id="PF03161"/>
    </source>
</evidence>
<dbReference type="GO" id="GO:0004519">
    <property type="term" value="F:endonuclease activity"/>
    <property type="evidence" value="ECO:0007669"/>
    <property type="project" value="InterPro"/>
</dbReference>